<evidence type="ECO:0000256" key="1">
    <source>
        <dbReference type="SAM" id="Phobius"/>
    </source>
</evidence>
<dbReference type="GO" id="GO:0004175">
    <property type="term" value="F:endopeptidase activity"/>
    <property type="evidence" value="ECO:0007669"/>
    <property type="project" value="UniProtKB-ARBA"/>
</dbReference>
<feature type="transmembrane region" description="Helical" evidence="1">
    <location>
        <begin position="56"/>
        <end position="78"/>
    </location>
</feature>
<dbReference type="Proteomes" id="UP000003900">
    <property type="component" value="Unassembled WGS sequence"/>
</dbReference>
<keyword evidence="1" id="KW-0812">Transmembrane</keyword>
<dbReference type="RefSeq" id="WP_006677333.1">
    <property type="nucleotide sequence ID" value="NZ_AHKH01000033.1"/>
</dbReference>
<feature type="transmembrane region" description="Helical" evidence="1">
    <location>
        <begin position="213"/>
        <end position="232"/>
    </location>
</feature>
<dbReference type="Pfam" id="PF02517">
    <property type="entry name" value="Rce1-like"/>
    <property type="match status" value="1"/>
</dbReference>
<keyword evidence="3" id="KW-0378">Hydrolase</keyword>
<accession>H3SH25</accession>
<feature type="transmembrane region" description="Helical" evidence="1">
    <location>
        <begin position="99"/>
        <end position="124"/>
    </location>
</feature>
<dbReference type="InterPro" id="IPR052710">
    <property type="entry name" value="CAAX_protease"/>
</dbReference>
<dbReference type="OrthoDB" id="9782250at2"/>
<sequence>MSNNLIPPPRTNEQVKVPWNGIDVLFILVIWRLLLSAPVMNAAAVPLEYLGLLPAYARYTAAFLIHIIQLAVIGLVIIRKYQLTWTSFGFRRPTRKDWLQLLPWALFANLISLLVLWVTFTFLWSEGSSKAEPAESVGFILTLLMGAVVAPLVEEVVNRGVIYGYLRSRFGVLAGVIVSALIFGVGHAPELMLNAIVTGSLFALFYERRGTLWMPVMLHGVMNATVIFIFWLR</sequence>
<dbReference type="PATRIC" id="fig|1131935.3.peg.2932"/>
<keyword evidence="4" id="KW-1185">Reference proteome</keyword>
<comment type="caution">
    <text evidence="3">The sequence shown here is derived from an EMBL/GenBank/DDBJ whole genome shotgun (WGS) entry which is preliminary data.</text>
</comment>
<keyword evidence="3" id="KW-0645">Protease</keyword>
<evidence type="ECO:0000313" key="4">
    <source>
        <dbReference type="Proteomes" id="UP000003900"/>
    </source>
</evidence>
<feature type="transmembrane region" description="Helical" evidence="1">
    <location>
        <begin position="21"/>
        <end position="44"/>
    </location>
</feature>
<keyword evidence="1" id="KW-1133">Transmembrane helix</keyword>
<keyword evidence="1" id="KW-0472">Membrane</keyword>
<organism evidence="3 4">
    <name type="scientific">Paenibacillus dendritiformis C454</name>
    <dbReference type="NCBI Taxonomy" id="1131935"/>
    <lineage>
        <taxon>Bacteria</taxon>
        <taxon>Bacillati</taxon>
        <taxon>Bacillota</taxon>
        <taxon>Bacilli</taxon>
        <taxon>Bacillales</taxon>
        <taxon>Paenibacillaceae</taxon>
        <taxon>Paenibacillus</taxon>
    </lineage>
</organism>
<dbReference type="GO" id="GO:0080120">
    <property type="term" value="P:CAAX-box protein maturation"/>
    <property type="evidence" value="ECO:0007669"/>
    <property type="project" value="UniProtKB-ARBA"/>
</dbReference>
<reference evidence="3 4" key="1">
    <citation type="journal article" date="2012" name="J. Bacteriol.">
        <title>Genome Sequence of the Pattern-Forming Social Bacterium Paenibacillus dendritiformis C454 Chiral Morphotype.</title>
        <authorList>
            <person name="Sirota-Madi A."/>
            <person name="Olender T."/>
            <person name="Helman Y."/>
            <person name="Brainis I."/>
            <person name="Finkelshtein A."/>
            <person name="Roth D."/>
            <person name="Hagai E."/>
            <person name="Leshkowitz D."/>
            <person name="Brodsky L."/>
            <person name="Galatenko V."/>
            <person name="Nikolaev V."/>
            <person name="Gutnick D.L."/>
            <person name="Lancet D."/>
            <person name="Ben-Jacob E."/>
        </authorList>
    </citation>
    <scope>NUCLEOTIDE SEQUENCE [LARGE SCALE GENOMIC DNA]</scope>
    <source>
        <strain evidence="3 4">C454</strain>
    </source>
</reference>
<dbReference type="InterPro" id="IPR003675">
    <property type="entry name" value="Rce1/LyrA-like_dom"/>
</dbReference>
<dbReference type="EMBL" id="AHKH01000033">
    <property type="protein sequence ID" value="EHQ61643.1"/>
    <property type="molecule type" value="Genomic_DNA"/>
</dbReference>
<evidence type="ECO:0000259" key="2">
    <source>
        <dbReference type="Pfam" id="PF02517"/>
    </source>
</evidence>
<feature type="transmembrane region" description="Helical" evidence="1">
    <location>
        <begin position="136"/>
        <end position="153"/>
    </location>
</feature>
<feature type="transmembrane region" description="Helical" evidence="1">
    <location>
        <begin position="165"/>
        <end position="185"/>
    </location>
</feature>
<protein>
    <submittedName>
        <fullName evidence="3">CAAX amino terminal protease family protein</fullName>
    </submittedName>
</protein>
<dbReference type="PANTHER" id="PTHR36435">
    <property type="entry name" value="SLR1288 PROTEIN"/>
    <property type="match status" value="1"/>
</dbReference>
<gene>
    <name evidence="3" type="ORF">PDENDC454_14152</name>
</gene>
<name>H3SH25_9BACL</name>
<evidence type="ECO:0000313" key="3">
    <source>
        <dbReference type="EMBL" id="EHQ61643.1"/>
    </source>
</evidence>
<proteinExistence type="predicted"/>
<dbReference type="STRING" id="1131935.PDENDC454_14152"/>
<feature type="domain" description="CAAX prenyl protease 2/Lysostaphin resistance protein A-like" evidence="2">
    <location>
        <begin position="138"/>
        <end position="224"/>
    </location>
</feature>
<dbReference type="AlphaFoldDB" id="H3SH25"/>
<dbReference type="GO" id="GO:0006508">
    <property type="term" value="P:proteolysis"/>
    <property type="evidence" value="ECO:0007669"/>
    <property type="project" value="UniProtKB-KW"/>
</dbReference>
<dbReference type="PANTHER" id="PTHR36435:SF1">
    <property type="entry name" value="CAAX AMINO TERMINAL PROTEASE FAMILY PROTEIN"/>
    <property type="match status" value="1"/>
</dbReference>